<evidence type="ECO:0000256" key="1">
    <source>
        <dbReference type="SAM" id="Coils"/>
    </source>
</evidence>
<proteinExistence type="predicted"/>
<name>A0AA38RVZ0_9PEZI</name>
<evidence type="ECO:0000256" key="2">
    <source>
        <dbReference type="SAM" id="MobiDB-lite"/>
    </source>
</evidence>
<keyword evidence="7" id="KW-1185">Reference proteome</keyword>
<sequence length="1384" mass="153428">MSHALGRPAFGQKVRLGTFYNAQTDTFQGTSLFSGQLSDDAVEASKNKKTTSTLSFDDSHKGRFDLLDIGPGLAASFFAGLAPAGGSGLFFREELKGGTPTTFGAVHHRVTTAHDTLQLNSPTLRQYVDAAALQAVNFTHVVTSIEWGCQTVIAARCVTQHEGSTETGRQEPFHRAIGGFKSAVDELEYVPNPELRSIEAVGMALDIVAYSEVFTEDGVVMENLKEAFEFIKLLPSLLQHNQNNPGKGEPIWYTLLPIRTVANILQLQGMTASLLGGDSNLLPIKHDFLSAVLNENDKLASLQTRLADYAGFLTRHRSYTPSDHIREVEDAVATVDRETANLKRTYGHLLIRARTTGPDQTAMDGLIDSLEQLRLRHAHIPDSEPEQRAKIDFVNAAVTQGAVYIGYNGLSLDDVVGNPAAPSRRRQQREYFVLRFSQSAMMADVAAWESNQALLAELLAMAASQPRDMAVVVMDCDALDVHLDRVQIASYDHTGREVTQDLYGQRQFEADQSFAICDAGALESGEKIQKPVQRRMVKIPCPGANCNKLQVCHWICAHCHEQVEFGFSDDYLYCGCGRAKFNRWRFKCNNPNHVQGGGPGGRGHAGQKANSQSDFVAYANEAQLLSILKSLDQTDYVNILILGETGVGKSTFINSFVNYLSFDTLEEAKRAEQLNWVIPCSFSIQTMDRSRPNGAIEERKIKVGMRDDEHDGSGGASATQETAVYPVNIGTKTIRLIDTPGIGDTRGLTFDKKNMADILRTLSAYEQLHGVLILLKSNNSRLTVTFNFCMQELLTHLHRSASRNMAFGFTNTRISNYSPGDTFGPLSSLLQKHQDIGLALENQNTYCFDSESFRFLAAFKNGVVMENEEDFRRSWEHSRAEAVRLVEYFETRTPHQVKSTMSLNGTRQLIAELTKPMADISQLINTNIKLCKEQMDQLRDTRLSGDKLRQRLKVPKRHLKTIKLDRPRTVCRNEACVDWSDDGTGTLVRIYKNPCHDPCYLDNVEVDRVNCPELMQCYAFNIGQSNTCRHSSCGHSWQEHLHVYHELEEYTAMVDDTEAQRLFRQNADDITVKQTAIRDLEKLVEEYRAEHKQIQESAARFGIFLKQHSITPYNDATLEYLDMLIQEEEQKARVSRDNTKLDDLRKDYKAHVQLVDTLAASMAVGGRSGISMLDEAGVAAEVGRLYDLRHFGAMLQDVKDGLTEAHQATYRERPFRVQGRNHHHHGPGRNGKSNQRNQARSATRVPAATTSYTASRGENYYGQEPRGGGSSSSKYQRYPSGGGSSNRRLAGGQHNHTDPPYYGTGPHAPPGAYDDGDAPGDSGYSSQGPSQRYSGVPEYTPGAYPGQGGGTAIGGGAGYRRQLQKRNSSSSGLVGAVKGFFSGR</sequence>
<feature type="compositionally biased region" description="Polar residues" evidence="2">
    <location>
        <begin position="1232"/>
        <end position="1241"/>
    </location>
</feature>
<dbReference type="EMBL" id="JANBVN010000039">
    <property type="protein sequence ID" value="KAJ9158284.1"/>
    <property type="molecule type" value="Genomic_DNA"/>
</dbReference>
<dbReference type="Pfam" id="PF26633">
    <property type="entry name" value="DUF8206"/>
    <property type="match status" value="1"/>
</dbReference>
<dbReference type="PANTHER" id="PTHR32046:SF11">
    <property type="entry name" value="IMMUNE-ASSOCIATED NUCLEOTIDE-BINDING PROTEIN 10-LIKE"/>
    <property type="match status" value="1"/>
</dbReference>
<gene>
    <name evidence="6" type="ORF">NKR19_g3493</name>
</gene>
<dbReference type="Gene3D" id="3.40.50.300">
    <property type="entry name" value="P-loop containing nucleotide triphosphate hydrolases"/>
    <property type="match status" value="1"/>
</dbReference>
<organism evidence="6 7">
    <name type="scientific">Coniochaeta hoffmannii</name>
    <dbReference type="NCBI Taxonomy" id="91930"/>
    <lineage>
        <taxon>Eukaryota</taxon>
        <taxon>Fungi</taxon>
        <taxon>Dikarya</taxon>
        <taxon>Ascomycota</taxon>
        <taxon>Pezizomycotina</taxon>
        <taxon>Sordariomycetes</taxon>
        <taxon>Sordariomycetidae</taxon>
        <taxon>Coniochaetales</taxon>
        <taxon>Coniochaetaceae</taxon>
        <taxon>Coniochaeta</taxon>
    </lineage>
</organism>
<reference evidence="6" key="1">
    <citation type="submission" date="2022-07" db="EMBL/GenBank/DDBJ databases">
        <title>Fungi with potential for degradation of polypropylene.</title>
        <authorList>
            <person name="Gostincar C."/>
        </authorList>
    </citation>
    <scope>NUCLEOTIDE SEQUENCE</scope>
    <source>
        <strain evidence="6">EXF-13287</strain>
    </source>
</reference>
<feature type="domain" description="SNTX MACPF/CDC-like" evidence="3">
    <location>
        <begin position="6"/>
        <end position="263"/>
    </location>
</feature>
<feature type="region of interest" description="Disordered" evidence="2">
    <location>
        <begin position="1212"/>
        <end position="1384"/>
    </location>
</feature>
<dbReference type="PROSITE" id="PS00675">
    <property type="entry name" value="SIGMA54_INTERACT_1"/>
    <property type="match status" value="1"/>
</dbReference>
<evidence type="ECO:0000259" key="3">
    <source>
        <dbReference type="Pfam" id="PF24674"/>
    </source>
</evidence>
<dbReference type="Proteomes" id="UP001174691">
    <property type="component" value="Unassembled WGS sequence"/>
</dbReference>
<feature type="coiled-coil region" evidence="1">
    <location>
        <begin position="1070"/>
        <end position="1100"/>
    </location>
</feature>
<keyword evidence="1" id="KW-0175">Coiled coil</keyword>
<dbReference type="InterPro" id="IPR058519">
    <property type="entry name" value="DUF8206"/>
</dbReference>
<dbReference type="InterPro" id="IPR027417">
    <property type="entry name" value="P-loop_NTPase"/>
</dbReference>
<dbReference type="PANTHER" id="PTHR32046">
    <property type="entry name" value="G DOMAIN-CONTAINING PROTEIN"/>
    <property type="match status" value="1"/>
</dbReference>
<feature type="domain" description="DUF8206" evidence="5">
    <location>
        <begin position="963"/>
        <end position="1046"/>
    </location>
</feature>
<dbReference type="Pfam" id="PF24674">
    <property type="entry name" value="MACPF_SNTX"/>
    <property type="match status" value="1"/>
</dbReference>
<dbReference type="InterPro" id="IPR056072">
    <property type="entry name" value="SNTX_MACPF/CDC-like_dom"/>
</dbReference>
<accession>A0AA38RVZ0</accession>
<dbReference type="Pfam" id="PF24676">
    <property type="entry name" value="DUF7656"/>
    <property type="match status" value="1"/>
</dbReference>
<evidence type="ECO:0000313" key="7">
    <source>
        <dbReference type="Proteomes" id="UP001174691"/>
    </source>
</evidence>
<feature type="compositionally biased region" description="Gly residues" evidence="2">
    <location>
        <begin position="1345"/>
        <end position="1358"/>
    </location>
</feature>
<dbReference type="SUPFAM" id="SSF52540">
    <property type="entry name" value="P-loop containing nucleoside triphosphate hydrolases"/>
    <property type="match status" value="2"/>
</dbReference>
<feature type="domain" description="DUF7656" evidence="4">
    <location>
        <begin position="397"/>
        <end position="507"/>
    </location>
</feature>
<protein>
    <submittedName>
        <fullName evidence="6">Aaa ATPase domain containing protein</fullName>
    </submittedName>
</protein>
<comment type="caution">
    <text evidence="6">The sequence shown here is derived from an EMBL/GenBank/DDBJ whole genome shotgun (WGS) entry which is preliminary data.</text>
</comment>
<dbReference type="InterPro" id="IPR025662">
    <property type="entry name" value="Sigma_54_int_dom_ATP-bd_1"/>
</dbReference>
<evidence type="ECO:0000259" key="5">
    <source>
        <dbReference type="Pfam" id="PF26633"/>
    </source>
</evidence>
<evidence type="ECO:0000313" key="6">
    <source>
        <dbReference type="EMBL" id="KAJ9158284.1"/>
    </source>
</evidence>
<dbReference type="InterPro" id="IPR056073">
    <property type="entry name" value="DUF7656"/>
</dbReference>
<evidence type="ECO:0000259" key="4">
    <source>
        <dbReference type="Pfam" id="PF24676"/>
    </source>
</evidence>